<name>A0A1X7VS18_AMPQE</name>
<protein>
    <submittedName>
        <fullName evidence="2">Uncharacterized protein</fullName>
    </submittedName>
</protein>
<proteinExistence type="predicted"/>
<feature type="compositionally biased region" description="Acidic residues" evidence="1">
    <location>
        <begin position="19"/>
        <end position="31"/>
    </location>
</feature>
<feature type="region of interest" description="Disordered" evidence="1">
    <location>
        <begin position="1"/>
        <end position="41"/>
    </location>
</feature>
<dbReference type="AlphaFoldDB" id="A0A1X7VS18"/>
<organism evidence="2">
    <name type="scientific">Amphimedon queenslandica</name>
    <name type="common">Sponge</name>
    <dbReference type="NCBI Taxonomy" id="400682"/>
    <lineage>
        <taxon>Eukaryota</taxon>
        <taxon>Metazoa</taxon>
        <taxon>Porifera</taxon>
        <taxon>Demospongiae</taxon>
        <taxon>Heteroscleromorpha</taxon>
        <taxon>Haplosclerida</taxon>
        <taxon>Niphatidae</taxon>
        <taxon>Amphimedon</taxon>
    </lineage>
</organism>
<feature type="compositionally biased region" description="Basic and acidic residues" evidence="1">
    <location>
        <begin position="8"/>
        <end position="18"/>
    </location>
</feature>
<sequence>MVAAFKQHQFDESEHLDDGSEGSEVDFEEMEDCPHKDDELNGVLLQEGTNYEDFDDRHKAAFVGFQKTNYFSHTSACVEVIRLSKSQKRVLGRVHKIVSKVYKSSY</sequence>
<dbReference type="EnsemblMetazoa" id="Aqu2.1.43166_001">
    <property type="protein sequence ID" value="Aqu2.1.43166_001"/>
    <property type="gene ID" value="Aqu2.1.43166"/>
</dbReference>
<reference evidence="2" key="1">
    <citation type="submission" date="2017-05" db="UniProtKB">
        <authorList>
            <consortium name="EnsemblMetazoa"/>
        </authorList>
    </citation>
    <scope>IDENTIFICATION</scope>
</reference>
<evidence type="ECO:0000256" key="1">
    <source>
        <dbReference type="SAM" id="MobiDB-lite"/>
    </source>
</evidence>
<accession>A0A1X7VS18</accession>
<evidence type="ECO:0000313" key="2">
    <source>
        <dbReference type="EnsemblMetazoa" id="Aqu2.1.43166_001"/>
    </source>
</evidence>
<dbReference type="InParanoid" id="A0A1X7VS18"/>